<dbReference type="Gene3D" id="3.30.1460.50">
    <property type="match status" value="1"/>
</dbReference>
<dbReference type="InterPro" id="IPR007135">
    <property type="entry name" value="Atg3/Atg10"/>
</dbReference>
<feature type="transmembrane region" description="Helical" evidence="8">
    <location>
        <begin position="260"/>
        <end position="277"/>
    </location>
</feature>
<evidence type="ECO:0000256" key="5">
    <source>
        <dbReference type="ARBA" id="ARBA00022927"/>
    </source>
</evidence>
<comment type="similarity">
    <text evidence="1">Belongs to the ATG10 family.</text>
</comment>
<evidence type="ECO:0000256" key="1">
    <source>
        <dbReference type="ARBA" id="ARBA00005696"/>
    </source>
</evidence>
<proteinExistence type="inferred from homology"/>
<dbReference type="PANTHER" id="PTHR14957:SF1">
    <property type="entry name" value="UBIQUITIN-LIKE-CONJUGATING ENZYME ATG10"/>
    <property type="match status" value="1"/>
</dbReference>
<keyword evidence="5" id="KW-0813">Transport</keyword>
<evidence type="ECO:0000256" key="3">
    <source>
        <dbReference type="ARBA" id="ARBA00022679"/>
    </source>
</evidence>
<keyword evidence="6" id="KW-0072">Autophagy</keyword>
<dbReference type="GO" id="GO:0061651">
    <property type="term" value="F:Atg12 conjugating enzyme activity"/>
    <property type="evidence" value="ECO:0007669"/>
    <property type="project" value="TreeGrafter"/>
</dbReference>
<dbReference type="GO" id="GO:0005829">
    <property type="term" value="C:cytosol"/>
    <property type="evidence" value="ECO:0007669"/>
    <property type="project" value="TreeGrafter"/>
</dbReference>
<comment type="caution">
    <text evidence="9">The sequence shown here is derived from an EMBL/GenBank/DDBJ whole genome shotgun (WGS) entry which is preliminary data.</text>
</comment>
<keyword evidence="4" id="KW-0833">Ubl conjugation pathway</keyword>
<evidence type="ECO:0000256" key="2">
    <source>
        <dbReference type="ARBA" id="ARBA00021099"/>
    </source>
</evidence>
<dbReference type="GO" id="GO:0015031">
    <property type="term" value="P:protein transport"/>
    <property type="evidence" value="ECO:0007669"/>
    <property type="project" value="UniProtKB-KW"/>
</dbReference>
<keyword evidence="8" id="KW-0812">Transmembrane</keyword>
<dbReference type="GO" id="GO:0032446">
    <property type="term" value="P:protein modification by small protein conjugation"/>
    <property type="evidence" value="ECO:0007669"/>
    <property type="project" value="TreeGrafter"/>
</dbReference>
<evidence type="ECO:0000313" key="10">
    <source>
        <dbReference type="Proteomes" id="UP001174936"/>
    </source>
</evidence>
<reference evidence="9" key="1">
    <citation type="submission" date="2023-06" db="EMBL/GenBank/DDBJ databases">
        <title>Genome-scale phylogeny and comparative genomics of the fungal order Sordariales.</title>
        <authorList>
            <consortium name="Lawrence Berkeley National Laboratory"/>
            <person name="Hensen N."/>
            <person name="Bonometti L."/>
            <person name="Westerberg I."/>
            <person name="Brannstrom I.O."/>
            <person name="Guillou S."/>
            <person name="Cros-Aarteil S."/>
            <person name="Calhoun S."/>
            <person name="Haridas S."/>
            <person name="Kuo A."/>
            <person name="Mondo S."/>
            <person name="Pangilinan J."/>
            <person name="Riley R."/>
            <person name="Labutti K."/>
            <person name="Andreopoulos B."/>
            <person name="Lipzen A."/>
            <person name="Chen C."/>
            <person name="Yanf M."/>
            <person name="Daum C."/>
            <person name="Ng V."/>
            <person name="Clum A."/>
            <person name="Steindorff A."/>
            <person name="Ohm R."/>
            <person name="Martin F."/>
            <person name="Silar P."/>
            <person name="Natvig D."/>
            <person name="Lalanne C."/>
            <person name="Gautier V."/>
            <person name="Ament-Velasquez S.L."/>
            <person name="Kruys A."/>
            <person name="Hutchinson M.I."/>
            <person name="Powell A.J."/>
            <person name="Barry K."/>
            <person name="Miller A.N."/>
            <person name="Grigoriev I.V."/>
            <person name="Debuchy R."/>
            <person name="Gladieux P."/>
            <person name="Thoren M.H."/>
            <person name="Johannesson H."/>
        </authorList>
    </citation>
    <scope>NUCLEOTIDE SEQUENCE</scope>
    <source>
        <strain evidence="9">SMH2532-1</strain>
    </source>
</reference>
<keyword evidence="10" id="KW-1185">Reference proteome</keyword>
<dbReference type="GO" id="GO:0000045">
    <property type="term" value="P:autophagosome assembly"/>
    <property type="evidence" value="ECO:0007669"/>
    <property type="project" value="TreeGrafter"/>
</dbReference>
<keyword evidence="5" id="KW-0653">Protein transport</keyword>
<keyword evidence="8" id="KW-1133">Transmembrane helix</keyword>
<protein>
    <recommendedName>
        <fullName evidence="2">Ubiquitin-like-conjugating enzyme ATG10</fullName>
    </recommendedName>
    <alternativeName>
        <fullName evidence="7">Autophagy-related protein 10</fullName>
    </alternativeName>
</protein>
<name>A0AA39YRK7_9PEZI</name>
<dbReference type="GO" id="GO:0000422">
    <property type="term" value="P:autophagy of mitochondrion"/>
    <property type="evidence" value="ECO:0007669"/>
    <property type="project" value="TreeGrafter"/>
</dbReference>
<accession>A0AA39YRK7</accession>
<dbReference type="AlphaFoldDB" id="A0AA39YRK7"/>
<dbReference type="EMBL" id="JAULSV010000001">
    <property type="protein sequence ID" value="KAK0657324.1"/>
    <property type="molecule type" value="Genomic_DNA"/>
</dbReference>
<evidence type="ECO:0000256" key="8">
    <source>
        <dbReference type="SAM" id="Phobius"/>
    </source>
</evidence>
<gene>
    <name evidence="9" type="ORF">B0T16DRAFT_316121</name>
</gene>
<sequence length="285" mass="32218">MSSSSDFKNYPLLTGEEFAEICHHLDRRYCQATLGPLRRQWRLRVCTALNTSFSLGPEYNTYLQIVRPLEGELDDGDLSSCLENFSFGGGFGDERMEIEADKDTMAAEDADEVWKRSDHDKAALPRRSVPHVGRVTYEIHLHPTYQAPCLWFSLHDLPVDEQAFNIDTVFRRLVPDQYKDGLRSAGAVGGISADVCFFSINPWLSKQLTSDSACQDRSRLTNHFLVHRVQHHPITGVPSFFVHPCLLGEAMSRFDCSKETYLMVWLGLVGGCVGLWVPKEMALES</sequence>
<dbReference type="PANTHER" id="PTHR14957">
    <property type="entry name" value="UBIQUITIN-LIKE-CONJUGATING ENZYME ATG10"/>
    <property type="match status" value="1"/>
</dbReference>
<keyword evidence="3" id="KW-0808">Transferase</keyword>
<dbReference type="Pfam" id="PF03987">
    <property type="entry name" value="Autophagy_act_C"/>
    <property type="match status" value="1"/>
</dbReference>
<evidence type="ECO:0000256" key="6">
    <source>
        <dbReference type="ARBA" id="ARBA00023006"/>
    </source>
</evidence>
<evidence type="ECO:0000256" key="7">
    <source>
        <dbReference type="ARBA" id="ARBA00029833"/>
    </source>
</evidence>
<dbReference type="Proteomes" id="UP001174936">
    <property type="component" value="Unassembled WGS sequence"/>
</dbReference>
<evidence type="ECO:0000313" key="9">
    <source>
        <dbReference type="EMBL" id="KAK0657324.1"/>
    </source>
</evidence>
<organism evidence="9 10">
    <name type="scientific">Cercophora newfieldiana</name>
    <dbReference type="NCBI Taxonomy" id="92897"/>
    <lineage>
        <taxon>Eukaryota</taxon>
        <taxon>Fungi</taxon>
        <taxon>Dikarya</taxon>
        <taxon>Ascomycota</taxon>
        <taxon>Pezizomycotina</taxon>
        <taxon>Sordariomycetes</taxon>
        <taxon>Sordariomycetidae</taxon>
        <taxon>Sordariales</taxon>
        <taxon>Lasiosphaeriaceae</taxon>
        <taxon>Cercophora</taxon>
    </lineage>
</organism>
<keyword evidence="8" id="KW-0472">Membrane</keyword>
<evidence type="ECO:0000256" key="4">
    <source>
        <dbReference type="ARBA" id="ARBA00022786"/>
    </source>
</evidence>